<dbReference type="PANTHER" id="PTHR13947:SF37">
    <property type="entry name" value="LD18367P"/>
    <property type="match status" value="1"/>
</dbReference>
<keyword evidence="5" id="KW-1185">Reference proteome</keyword>
<dbReference type="SUPFAM" id="SSF55729">
    <property type="entry name" value="Acyl-CoA N-acyltransferases (Nat)"/>
    <property type="match status" value="1"/>
</dbReference>
<proteinExistence type="predicted"/>
<evidence type="ECO:0000259" key="2">
    <source>
        <dbReference type="PROSITE" id="PS50995"/>
    </source>
</evidence>
<feature type="domain" description="N-acetyltransferase" evidence="3">
    <location>
        <begin position="150"/>
        <end position="305"/>
    </location>
</feature>
<evidence type="ECO:0000313" key="4">
    <source>
        <dbReference type="EMBL" id="TKG73242.1"/>
    </source>
</evidence>
<dbReference type="InterPro" id="IPR036388">
    <property type="entry name" value="WH-like_DNA-bd_sf"/>
</dbReference>
<dbReference type="PROSITE" id="PS51186">
    <property type="entry name" value="GNAT"/>
    <property type="match status" value="1"/>
</dbReference>
<dbReference type="PROSITE" id="PS50995">
    <property type="entry name" value="HTH_MARR_2"/>
    <property type="match status" value="1"/>
</dbReference>
<dbReference type="PANTHER" id="PTHR13947">
    <property type="entry name" value="GNAT FAMILY N-ACETYLTRANSFERASE"/>
    <property type="match status" value="1"/>
</dbReference>
<evidence type="ECO:0000256" key="1">
    <source>
        <dbReference type="ARBA" id="ARBA00022679"/>
    </source>
</evidence>
<dbReference type="Pfam" id="PF00583">
    <property type="entry name" value="Acetyltransf_1"/>
    <property type="match status" value="1"/>
</dbReference>
<dbReference type="Proteomes" id="UP000309992">
    <property type="component" value="Unassembled WGS sequence"/>
</dbReference>
<protein>
    <submittedName>
        <fullName evidence="4">MarR family transcriptional regulator</fullName>
    </submittedName>
</protein>
<name>A0ABY2SBN8_9PSEU</name>
<organism evidence="4 5">
    <name type="scientific">Prauserella endophytica</name>
    <dbReference type="NCBI Taxonomy" id="1592324"/>
    <lineage>
        <taxon>Bacteria</taxon>
        <taxon>Bacillati</taxon>
        <taxon>Actinomycetota</taxon>
        <taxon>Actinomycetes</taxon>
        <taxon>Pseudonocardiales</taxon>
        <taxon>Pseudonocardiaceae</taxon>
        <taxon>Prauserella</taxon>
        <taxon>Prauserella coralliicola group</taxon>
    </lineage>
</organism>
<comment type="caution">
    <text evidence="4">The sequence shown here is derived from an EMBL/GenBank/DDBJ whole genome shotgun (WGS) entry which is preliminary data.</text>
</comment>
<dbReference type="CDD" id="cd04301">
    <property type="entry name" value="NAT_SF"/>
    <property type="match status" value="1"/>
</dbReference>
<feature type="domain" description="HTH marR-type" evidence="2">
    <location>
        <begin position="1"/>
        <end position="139"/>
    </location>
</feature>
<reference evidence="4 5" key="1">
    <citation type="journal article" date="2015" name="Antonie Van Leeuwenhoek">
        <title>Prauserella endophytica sp. nov., an endophytic actinobacterium isolated from Tamarix taklamakanensis.</title>
        <authorList>
            <person name="Liu J.M."/>
            <person name="Habden X."/>
            <person name="Guo L."/>
            <person name="Tuo L."/>
            <person name="Jiang Z.K."/>
            <person name="Liu S.W."/>
            <person name="Liu X.F."/>
            <person name="Chen L."/>
            <person name="Li R.F."/>
            <person name="Zhang Y.Q."/>
            <person name="Sun C.H."/>
        </authorList>
    </citation>
    <scope>NUCLEOTIDE SEQUENCE [LARGE SCALE GENOMIC DNA]</scope>
    <source>
        <strain evidence="4 5">CGMCC 4.7182</strain>
    </source>
</reference>
<dbReference type="Gene3D" id="3.40.630.30">
    <property type="match status" value="1"/>
</dbReference>
<evidence type="ECO:0000313" key="5">
    <source>
        <dbReference type="Proteomes" id="UP000309992"/>
    </source>
</evidence>
<dbReference type="InterPro" id="IPR000182">
    <property type="entry name" value="GNAT_dom"/>
</dbReference>
<gene>
    <name evidence="4" type="ORF">FCN18_01245</name>
</gene>
<dbReference type="InterPro" id="IPR000835">
    <property type="entry name" value="HTH_MarR-typ"/>
</dbReference>
<sequence length="310" mass="34268">MNTDPERIAGVRAFNRLYTRVIGVLDEGLVGSDFSLSEARVLYELAQQDVHDVPELRKRLDLDAGYASRLLAKLEGKGLLVRERSESDARRQTVGLTQLGRKTQATLEQNTDTQIGELLGRLTEADQRRLLAAMGTITRLLGEHRADPTLVLRPPRAGDYGWVVQRHGELYAQEYGFTAGFEGLVAGIVAEYVGAEGTARQAGWIAELDGEPVGSVFCVEGSDADTAKLRLLLVEPSARGHGVGKRLVAECVEFARRSGYRSMELWTQSNLTAARAIYRQAGFELESAEEHRSWGQDLVSEVWRTRLGRA</sequence>
<dbReference type="Gene3D" id="1.10.10.10">
    <property type="entry name" value="Winged helix-like DNA-binding domain superfamily/Winged helix DNA-binding domain"/>
    <property type="match status" value="1"/>
</dbReference>
<dbReference type="RefSeq" id="WP_137092840.1">
    <property type="nucleotide sequence ID" value="NZ_SWMS01000001.1"/>
</dbReference>
<dbReference type="InterPro" id="IPR050769">
    <property type="entry name" value="NAT_camello-type"/>
</dbReference>
<evidence type="ECO:0000259" key="3">
    <source>
        <dbReference type="PROSITE" id="PS51186"/>
    </source>
</evidence>
<dbReference type="SUPFAM" id="SSF46785">
    <property type="entry name" value="Winged helix' DNA-binding domain"/>
    <property type="match status" value="1"/>
</dbReference>
<keyword evidence="1" id="KW-0808">Transferase</keyword>
<dbReference type="SMART" id="SM00347">
    <property type="entry name" value="HTH_MARR"/>
    <property type="match status" value="1"/>
</dbReference>
<accession>A0ABY2SBN8</accession>
<dbReference type="EMBL" id="SWMS01000001">
    <property type="protein sequence ID" value="TKG73242.1"/>
    <property type="molecule type" value="Genomic_DNA"/>
</dbReference>
<dbReference type="InterPro" id="IPR016181">
    <property type="entry name" value="Acyl_CoA_acyltransferase"/>
</dbReference>
<dbReference type="Pfam" id="PF12802">
    <property type="entry name" value="MarR_2"/>
    <property type="match status" value="1"/>
</dbReference>
<dbReference type="InterPro" id="IPR036390">
    <property type="entry name" value="WH_DNA-bd_sf"/>
</dbReference>